<dbReference type="SUPFAM" id="SSF53474">
    <property type="entry name" value="alpha/beta-Hydrolases"/>
    <property type="match status" value="1"/>
</dbReference>
<accession>A0ABZ1AUQ2</accession>
<reference evidence="2 3" key="1">
    <citation type="submission" date="2023-12" db="EMBL/GenBank/DDBJ databases">
        <title>Blastococcus brunescens sp. nov., an actonobacterium isolated from sandstone collected in sahara desert.</title>
        <authorList>
            <person name="Gtari M."/>
            <person name="Ghodhbane F."/>
        </authorList>
    </citation>
    <scope>NUCLEOTIDE SEQUENCE [LARGE SCALE GENOMIC DNA]</scope>
    <source>
        <strain evidence="2 3">BMG 8361</strain>
    </source>
</reference>
<proteinExistence type="predicted"/>
<dbReference type="EMBL" id="CP141261">
    <property type="protein sequence ID" value="WRL62174.1"/>
    <property type="molecule type" value="Genomic_DNA"/>
</dbReference>
<evidence type="ECO:0000259" key="1">
    <source>
        <dbReference type="Pfam" id="PF06441"/>
    </source>
</evidence>
<dbReference type="InterPro" id="IPR029058">
    <property type="entry name" value="AB_hydrolase_fold"/>
</dbReference>
<dbReference type="RefSeq" id="WP_324273529.1">
    <property type="nucleotide sequence ID" value="NZ_CP141261.1"/>
</dbReference>
<dbReference type="Proteomes" id="UP001324287">
    <property type="component" value="Chromosome"/>
</dbReference>
<keyword evidence="3" id="KW-1185">Reference proteome</keyword>
<dbReference type="Gene3D" id="3.40.50.1820">
    <property type="entry name" value="alpha/beta hydrolase"/>
    <property type="match status" value="1"/>
</dbReference>
<dbReference type="InterPro" id="IPR010497">
    <property type="entry name" value="Epoxide_hydro_N"/>
</dbReference>
<dbReference type="GO" id="GO:0016787">
    <property type="term" value="F:hydrolase activity"/>
    <property type="evidence" value="ECO:0007669"/>
    <property type="project" value="UniProtKB-KW"/>
</dbReference>
<organism evidence="2 3">
    <name type="scientific">Blastococcus brunescens</name>
    <dbReference type="NCBI Taxonomy" id="1564165"/>
    <lineage>
        <taxon>Bacteria</taxon>
        <taxon>Bacillati</taxon>
        <taxon>Actinomycetota</taxon>
        <taxon>Actinomycetes</taxon>
        <taxon>Geodermatophilales</taxon>
        <taxon>Geodermatophilaceae</taxon>
        <taxon>Blastococcus</taxon>
    </lineage>
</organism>
<keyword evidence="2" id="KW-0378">Hydrolase</keyword>
<name>A0ABZ1AUQ2_9ACTN</name>
<sequence>MTTNDAAPPVVEQAVLDDLRARLRAWRPVELTGDHGWERGTDPGYLADLVSTWAEDYDWREHEQRIRALPWALAGGLRVVHQRAADPDAPPSSCCTAGPTRCCATSGCCRC</sequence>
<evidence type="ECO:0000313" key="2">
    <source>
        <dbReference type="EMBL" id="WRL62174.1"/>
    </source>
</evidence>
<protein>
    <submittedName>
        <fullName evidence="2">Epoxide hydrolase N-terminal domain-containing protein</fullName>
    </submittedName>
</protein>
<dbReference type="Pfam" id="PF06441">
    <property type="entry name" value="EHN"/>
    <property type="match status" value="1"/>
</dbReference>
<feature type="domain" description="Epoxide hydrolase N-terminal" evidence="1">
    <location>
        <begin position="11"/>
        <end position="89"/>
    </location>
</feature>
<evidence type="ECO:0000313" key="3">
    <source>
        <dbReference type="Proteomes" id="UP001324287"/>
    </source>
</evidence>
<gene>
    <name evidence="2" type="ORF">U6N30_19245</name>
</gene>